<dbReference type="EMBL" id="GL377662">
    <property type="protein sequence ID" value="EFJ09520.1"/>
    <property type="molecule type" value="Genomic_DNA"/>
</dbReference>
<protein>
    <submittedName>
        <fullName evidence="1">Uncharacterized protein</fullName>
    </submittedName>
</protein>
<organism evidence="2">
    <name type="scientific">Selaginella moellendorffii</name>
    <name type="common">Spikemoss</name>
    <dbReference type="NCBI Taxonomy" id="88036"/>
    <lineage>
        <taxon>Eukaryota</taxon>
        <taxon>Viridiplantae</taxon>
        <taxon>Streptophyta</taxon>
        <taxon>Embryophyta</taxon>
        <taxon>Tracheophyta</taxon>
        <taxon>Lycopodiopsida</taxon>
        <taxon>Selaginellales</taxon>
        <taxon>Selaginellaceae</taxon>
        <taxon>Selaginella</taxon>
    </lineage>
</organism>
<dbReference type="Proteomes" id="UP000001514">
    <property type="component" value="Unassembled WGS sequence"/>
</dbReference>
<evidence type="ECO:0000313" key="2">
    <source>
        <dbReference type="Proteomes" id="UP000001514"/>
    </source>
</evidence>
<reference evidence="1 2" key="1">
    <citation type="journal article" date="2011" name="Science">
        <title>The Selaginella genome identifies genetic changes associated with the evolution of vascular plants.</title>
        <authorList>
            <person name="Banks J.A."/>
            <person name="Nishiyama T."/>
            <person name="Hasebe M."/>
            <person name="Bowman J.L."/>
            <person name="Gribskov M."/>
            <person name="dePamphilis C."/>
            <person name="Albert V.A."/>
            <person name="Aono N."/>
            <person name="Aoyama T."/>
            <person name="Ambrose B.A."/>
            <person name="Ashton N.W."/>
            <person name="Axtell M.J."/>
            <person name="Barker E."/>
            <person name="Barker M.S."/>
            <person name="Bennetzen J.L."/>
            <person name="Bonawitz N.D."/>
            <person name="Chapple C."/>
            <person name="Cheng C."/>
            <person name="Correa L.G."/>
            <person name="Dacre M."/>
            <person name="DeBarry J."/>
            <person name="Dreyer I."/>
            <person name="Elias M."/>
            <person name="Engstrom E.M."/>
            <person name="Estelle M."/>
            <person name="Feng L."/>
            <person name="Finet C."/>
            <person name="Floyd S.K."/>
            <person name="Frommer W.B."/>
            <person name="Fujita T."/>
            <person name="Gramzow L."/>
            <person name="Gutensohn M."/>
            <person name="Harholt J."/>
            <person name="Hattori M."/>
            <person name="Heyl A."/>
            <person name="Hirai T."/>
            <person name="Hiwatashi Y."/>
            <person name="Ishikawa M."/>
            <person name="Iwata M."/>
            <person name="Karol K.G."/>
            <person name="Koehler B."/>
            <person name="Kolukisaoglu U."/>
            <person name="Kubo M."/>
            <person name="Kurata T."/>
            <person name="Lalonde S."/>
            <person name="Li K."/>
            <person name="Li Y."/>
            <person name="Litt A."/>
            <person name="Lyons E."/>
            <person name="Manning G."/>
            <person name="Maruyama T."/>
            <person name="Michael T.P."/>
            <person name="Mikami K."/>
            <person name="Miyazaki S."/>
            <person name="Morinaga S."/>
            <person name="Murata T."/>
            <person name="Mueller-Roeber B."/>
            <person name="Nelson D.R."/>
            <person name="Obara M."/>
            <person name="Oguri Y."/>
            <person name="Olmstead R.G."/>
            <person name="Onodera N."/>
            <person name="Petersen B.L."/>
            <person name="Pils B."/>
            <person name="Prigge M."/>
            <person name="Rensing S.A."/>
            <person name="Riano-Pachon D.M."/>
            <person name="Roberts A.W."/>
            <person name="Sato Y."/>
            <person name="Scheller H.V."/>
            <person name="Schulz B."/>
            <person name="Schulz C."/>
            <person name="Shakirov E.V."/>
            <person name="Shibagaki N."/>
            <person name="Shinohara N."/>
            <person name="Shippen D.E."/>
            <person name="Soerensen I."/>
            <person name="Sotooka R."/>
            <person name="Sugimoto N."/>
            <person name="Sugita M."/>
            <person name="Sumikawa N."/>
            <person name="Tanurdzic M."/>
            <person name="Theissen G."/>
            <person name="Ulvskov P."/>
            <person name="Wakazuki S."/>
            <person name="Weng J.K."/>
            <person name="Willats W.W."/>
            <person name="Wipf D."/>
            <person name="Wolf P.G."/>
            <person name="Yang L."/>
            <person name="Zimmer A.D."/>
            <person name="Zhu Q."/>
            <person name="Mitros T."/>
            <person name="Hellsten U."/>
            <person name="Loque D."/>
            <person name="Otillar R."/>
            <person name="Salamov A."/>
            <person name="Schmutz J."/>
            <person name="Shapiro H."/>
            <person name="Lindquist E."/>
            <person name="Lucas S."/>
            <person name="Rokhsar D."/>
            <person name="Grigoriev I.V."/>
        </authorList>
    </citation>
    <scope>NUCLEOTIDE SEQUENCE [LARGE SCALE GENOMIC DNA]</scope>
</reference>
<dbReference type="AlphaFoldDB" id="D8T1B8"/>
<evidence type="ECO:0000313" key="1">
    <source>
        <dbReference type="EMBL" id="EFJ09520.1"/>
    </source>
</evidence>
<dbReference type="InParanoid" id="D8T1B8"/>
<sequence length="129" mass="14299">MAAWILVLAARSPAWDGSWSFILFSSCRQGVAQQVLSNSLAMEEMDAWIRCPSALKMASYASHGKDHGNKIFWFNGGRRIGKMPNGPKDRKKESENEAILEATRENEVTSANRVIATLYASSHAQLQEA</sequence>
<proteinExistence type="predicted"/>
<keyword evidence="2" id="KW-1185">Reference proteome</keyword>
<gene>
    <name evidence="1" type="ORF">SELMODRAFT_427983</name>
</gene>
<dbReference type="HOGENOM" id="CLU_1952574_0_0_1"/>
<accession>D8T1B8</accession>
<name>D8T1B8_SELML</name>
<dbReference type="Gramene" id="EFJ09520">
    <property type="protein sequence ID" value="EFJ09520"/>
    <property type="gene ID" value="SELMODRAFT_427983"/>
</dbReference>
<dbReference type="KEGG" id="smo:SELMODRAFT_427983"/>